<dbReference type="EMBL" id="OVEO01000007">
    <property type="protein sequence ID" value="SPQ97076.1"/>
    <property type="molecule type" value="Genomic_DNA"/>
</dbReference>
<keyword evidence="1" id="KW-0472">Membrane</keyword>
<proteinExistence type="predicted"/>
<name>A0A3P3YA81_PLABS</name>
<feature type="transmembrane region" description="Helical" evidence="1">
    <location>
        <begin position="255"/>
        <end position="275"/>
    </location>
</feature>
<keyword evidence="1" id="KW-0812">Transmembrane</keyword>
<feature type="transmembrane region" description="Helical" evidence="1">
    <location>
        <begin position="188"/>
        <end position="212"/>
    </location>
</feature>
<dbReference type="InterPro" id="IPR044926">
    <property type="entry name" value="RGS_subdomain_2"/>
</dbReference>
<dbReference type="Gene3D" id="1.10.167.10">
    <property type="entry name" value="Regulator of G-protein Signalling 4, domain 2"/>
    <property type="match status" value="1"/>
</dbReference>
<dbReference type="PROSITE" id="PS50132">
    <property type="entry name" value="RGS"/>
    <property type="match status" value="1"/>
</dbReference>
<feature type="transmembrane region" description="Helical" evidence="1">
    <location>
        <begin position="15"/>
        <end position="36"/>
    </location>
</feature>
<dbReference type="InterPro" id="IPR016137">
    <property type="entry name" value="RGS"/>
</dbReference>
<evidence type="ECO:0000259" key="2">
    <source>
        <dbReference type="PROSITE" id="PS50132"/>
    </source>
</evidence>
<feature type="domain" description="RGS" evidence="2">
    <location>
        <begin position="316"/>
        <end position="438"/>
    </location>
</feature>
<feature type="transmembrane region" description="Helical" evidence="1">
    <location>
        <begin position="79"/>
        <end position="108"/>
    </location>
</feature>
<dbReference type="CDD" id="cd07440">
    <property type="entry name" value="RGS"/>
    <property type="match status" value="1"/>
</dbReference>
<organism evidence="3 4">
    <name type="scientific">Plasmodiophora brassicae</name>
    <name type="common">Clubroot disease agent</name>
    <dbReference type="NCBI Taxonomy" id="37360"/>
    <lineage>
        <taxon>Eukaryota</taxon>
        <taxon>Sar</taxon>
        <taxon>Rhizaria</taxon>
        <taxon>Endomyxa</taxon>
        <taxon>Phytomyxea</taxon>
        <taxon>Plasmodiophorida</taxon>
        <taxon>Plasmodiophoridae</taxon>
        <taxon>Plasmodiophora</taxon>
    </lineage>
</organism>
<keyword evidence="1" id="KW-1133">Transmembrane helix</keyword>
<accession>A0A3P3YA81</accession>
<dbReference type="Proteomes" id="UP000290189">
    <property type="component" value="Unassembled WGS sequence"/>
</dbReference>
<dbReference type="SMART" id="SM00315">
    <property type="entry name" value="RGS"/>
    <property type="match status" value="1"/>
</dbReference>
<keyword evidence="3" id="KW-0496">Mitochondrion</keyword>
<evidence type="ECO:0000256" key="1">
    <source>
        <dbReference type="SAM" id="Phobius"/>
    </source>
</evidence>
<protein>
    <recommendedName>
        <fullName evidence="2">RGS domain-containing protein</fullName>
    </recommendedName>
</protein>
<dbReference type="Pfam" id="PF00615">
    <property type="entry name" value="RGS"/>
    <property type="match status" value="1"/>
</dbReference>
<geneLocation type="mitochondrion" evidence="3"/>
<dbReference type="InterPro" id="IPR036305">
    <property type="entry name" value="RGS_sf"/>
</dbReference>
<dbReference type="PANTHER" id="PTHR10845:SF192">
    <property type="entry name" value="DOUBLE HIT, ISOFORM B"/>
    <property type="match status" value="1"/>
</dbReference>
<dbReference type="AlphaFoldDB" id="A0A3P3YA81"/>
<gene>
    <name evidence="3" type="ORF">PLBR_LOCUS4291</name>
</gene>
<reference evidence="3 4" key="1">
    <citation type="submission" date="2018-03" db="EMBL/GenBank/DDBJ databases">
        <authorList>
            <person name="Fogelqvist J."/>
        </authorList>
    </citation>
    <scope>NUCLEOTIDE SEQUENCE [LARGE SCALE GENOMIC DNA]</scope>
</reference>
<dbReference type="PANTHER" id="PTHR10845">
    <property type="entry name" value="REGULATOR OF G PROTEIN SIGNALING"/>
    <property type="match status" value="1"/>
</dbReference>
<feature type="transmembrane region" description="Helical" evidence="1">
    <location>
        <begin position="224"/>
        <end position="243"/>
    </location>
</feature>
<evidence type="ECO:0000313" key="4">
    <source>
        <dbReference type="Proteomes" id="UP000290189"/>
    </source>
</evidence>
<evidence type="ECO:0000313" key="3">
    <source>
        <dbReference type="EMBL" id="SPQ97076.1"/>
    </source>
</evidence>
<sequence>MSRTTGDGARAATLFWVPVTVAHAVGYAAGLAMLWRRRHEQPIKNMRPWLLFVCNACLCLHAMSLCLVSSLAGQPAMKALVPILVMFSLQNAVFDSFTMFATSLYVAYRRTHTQALLADDATADEDKFDRRMARIRKLSWMLSPQGIGSFMAVSFLSMASLTAVYAFIACPDLITSSFLDAYVPVESFLRITCLYFTKIVVQCVFVALLSIRLRVIVDKFGVKAILRTVAITALVGGVLYAAVVDPLMNPIAPNMLYSILFIVILIDCILVRSLVIPIYQTYQPDADDIALPGEGNSAVDALERFLHSSEHRFKAFRKQLEEELRVENLLFWRDAEAYRRTFPSPDSSEKAVLIWKTYLRSGSPLEINISGNTRSVFDAIGPPTAKVRRGHSRLTVSPSSTVHTWPLHLLQRDVFRPACEQVVALMCDNALGRFQRDNPDIWDEFINETQACRFSRIDLLKASKPATTKEYSAGE</sequence>
<dbReference type="SUPFAM" id="SSF48097">
    <property type="entry name" value="Regulator of G-protein signaling, RGS"/>
    <property type="match status" value="1"/>
</dbReference>
<feature type="transmembrane region" description="Helical" evidence="1">
    <location>
        <begin position="140"/>
        <end position="168"/>
    </location>
</feature>
<feature type="transmembrane region" description="Helical" evidence="1">
    <location>
        <begin position="48"/>
        <end position="73"/>
    </location>
</feature>